<evidence type="ECO:0000256" key="5">
    <source>
        <dbReference type="SAM" id="MobiDB-lite"/>
    </source>
</evidence>
<feature type="transmembrane region" description="Helical" evidence="6">
    <location>
        <begin position="56"/>
        <end position="78"/>
    </location>
</feature>
<keyword evidence="3 6" id="KW-1133">Transmembrane helix</keyword>
<keyword evidence="8" id="KW-1185">Reference proteome</keyword>
<dbReference type="Pfam" id="PF01226">
    <property type="entry name" value="Form_Nir_trans"/>
    <property type="match status" value="1"/>
</dbReference>
<feature type="transmembrane region" description="Helical" evidence="6">
    <location>
        <begin position="211"/>
        <end position="234"/>
    </location>
</feature>
<feature type="transmembrane region" description="Helical" evidence="6">
    <location>
        <begin position="182"/>
        <end position="204"/>
    </location>
</feature>
<evidence type="ECO:0000256" key="3">
    <source>
        <dbReference type="ARBA" id="ARBA00022989"/>
    </source>
</evidence>
<dbReference type="PANTHER" id="PTHR30520">
    <property type="entry name" value="FORMATE TRANSPORTER-RELATED"/>
    <property type="match status" value="1"/>
</dbReference>
<sequence>MATKDDENRLNAAAEVTDLSAPERREVARQSRPSAALIHETIRAEGQSELDRAASALLLSGLAAGLSMGLSLLVQGFLHAGLPAAPWRDLVVGWGYTVGFLVVVLGRQQLFTENTITPVLPLLHERSTQALWRLLRLWALVLVANIAGTWLVAAALAHGEIAPPEVRAAFQEISRHALGHSFWATAARGVAAGWIIALMVWLLPGADGQRLIVVLLMTYVVALADLAHVIAGSVDAFYLVQTGAADYGDYLVRFFAPTLLGNLVGGVTLVAVLNFGQVAPELSD</sequence>
<keyword evidence="4 6" id="KW-0472">Membrane</keyword>
<gene>
    <name evidence="7" type="ORF">F0L46_22550</name>
</gene>
<dbReference type="PANTHER" id="PTHR30520:SF2">
    <property type="entry name" value="INNER MEMBRANE PROTEIN YFDC"/>
    <property type="match status" value="1"/>
</dbReference>
<comment type="subcellular location">
    <subcellularLocation>
        <location evidence="1">Membrane</location>
        <topology evidence="1">Multi-pass membrane protein</topology>
    </subcellularLocation>
</comment>
<feature type="transmembrane region" description="Helical" evidence="6">
    <location>
        <begin position="134"/>
        <end position="157"/>
    </location>
</feature>
<accession>A0A5B2V960</accession>
<evidence type="ECO:0000313" key="7">
    <source>
        <dbReference type="EMBL" id="KAA2234879.1"/>
    </source>
</evidence>
<dbReference type="OrthoDB" id="261587at2"/>
<dbReference type="Gene3D" id="1.20.1080.10">
    <property type="entry name" value="Glycerol uptake facilitator protein"/>
    <property type="match status" value="1"/>
</dbReference>
<dbReference type="InterPro" id="IPR023271">
    <property type="entry name" value="Aquaporin-like"/>
</dbReference>
<feature type="transmembrane region" description="Helical" evidence="6">
    <location>
        <begin position="90"/>
        <end position="106"/>
    </location>
</feature>
<evidence type="ECO:0000313" key="8">
    <source>
        <dbReference type="Proteomes" id="UP000323142"/>
    </source>
</evidence>
<dbReference type="InterPro" id="IPR000292">
    <property type="entry name" value="For/NO2_transpt"/>
</dbReference>
<evidence type="ECO:0000256" key="1">
    <source>
        <dbReference type="ARBA" id="ARBA00004141"/>
    </source>
</evidence>
<reference evidence="7 8" key="1">
    <citation type="submission" date="2019-09" db="EMBL/GenBank/DDBJ databases">
        <title>Salinarimonas rosea gen. nov., sp. nov., a new member of the a-2 subgroup of the Proteobacteria.</title>
        <authorList>
            <person name="Liu J."/>
        </authorList>
    </citation>
    <scope>NUCLEOTIDE SEQUENCE [LARGE SCALE GENOMIC DNA]</scope>
    <source>
        <strain evidence="7 8">BN140002</strain>
    </source>
</reference>
<dbReference type="Proteomes" id="UP000323142">
    <property type="component" value="Unassembled WGS sequence"/>
</dbReference>
<comment type="caution">
    <text evidence="7">The sequence shown here is derived from an EMBL/GenBank/DDBJ whole genome shotgun (WGS) entry which is preliminary data.</text>
</comment>
<reference evidence="7 8" key="2">
    <citation type="submission" date="2019-09" db="EMBL/GenBank/DDBJ databases">
        <authorList>
            <person name="Jin C."/>
        </authorList>
    </citation>
    <scope>NUCLEOTIDE SEQUENCE [LARGE SCALE GENOMIC DNA]</scope>
    <source>
        <strain evidence="7 8">BN140002</strain>
    </source>
</reference>
<proteinExistence type="predicted"/>
<dbReference type="GO" id="GO:0015499">
    <property type="term" value="F:formate transmembrane transporter activity"/>
    <property type="evidence" value="ECO:0007669"/>
    <property type="project" value="TreeGrafter"/>
</dbReference>
<evidence type="ECO:0000256" key="4">
    <source>
        <dbReference type="ARBA" id="ARBA00023136"/>
    </source>
</evidence>
<dbReference type="RefSeq" id="WP_149821864.1">
    <property type="nucleotide sequence ID" value="NZ_VUOA01000041.1"/>
</dbReference>
<evidence type="ECO:0000256" key="6">
    <source>
        <dbReference type="SAM" id="Phobius"/>
    </source>
</evidence>
<keyword evidence="2 6" id="KW-0812">Transmembrane</keyword>
<feature type="region of interest" description="Disordered" evidence="5">
    <location>
        <begin position="1"/>
        <end position="26"/>
    </location>
</feature>
<protein>
    <submittedName>
        <fullName evidence="7">Formate/nitrite transporter family protein</fullName>
    </submittedName>
</protein>
<dbReference type="GO" id="GO:0005886">
    <property type="term" value="C:plasma membrane"/>
    <property type="evidence" value="ECO:0007669"/>
    <property type="project" value="TreeGrafter"/>
</dbReference>
<dbReference type="EMBL" id="VUOA01000041">
    <property type="protein sequence ID" value="KAA2234879.1"/>
    <property type="molecule type" value="Genomic_DNA"/>
</dbReference>
<dbReference type="AlphaFoldDB" id="A0A5B2V960"/>
<organism evidence="7 8">
    <name type="scientific">Salinarimonas soli</name>
    <dbReference type="NCBI Taxonomy" id="1638099"/>
    <lineage>
        <taxon>Bacteria</taxon>
        <taxon>Pseudomonadati</taxon>
        <taxon>Pseudomonadota</taxon>
        <taxon>Alphaproteobacteria</taxon>
        <taxon>Hyphomicrobiales</taxon>
        <taxon>Salinarimonadaceae</taxon>
        <taxon>Salinarimonas</taxon>
    </lineage>
</organism>
<evidence type="ECO:0000256" key="2">
    <source>
        <dbReference type="ARBA" id="ARBA00022692"/>
    </source>
</evidence>
<name>A0A5B2V960_9HYPH</name>
<feature type="transmembrane region" description="Helical" evidence="6">
    <location>
        <begin position="254"/>
        <end position="275"/>
    </location>
</feature>